<evidence type="ECO:0000313" key="1">
    <source>
        <dbReference type="EMBL" id="RFM23142.1"/>
    </source>
</evidence>
<protein>
    <submittedName>
        <fullName evidence="1">Uncharacterized protein</fullName>
    </submittedName>
</protein>
<proteinExistence type="predicted"/>
<sequence length="149" mass="17265">MLTPNQNDRMEKVTQLLAKYLDEDDFVALSEISADMERYFAMNPHPTMQSVSVLISDFFRSRGEDEAFIKDWLAQAERHCRSYGLPDDAIATAMLADFGLYRYMEFLYMRGMSQEEIMDVFANATEERYELRINGAVIPTKRPPDDSQP</sequence>
<organism evidence="1 2">
    <name type="scientific">Candidatus Thermochlorobacter aerophilus</name>
    <dbReference type="NCBI Taxonomy" id="1868324"/>
    <lineage>
        <taxon>Bacteria</taxon>
        <taxon>Pseudomonadati</taxon>
        <taxon>Chlorobiota</taxon>
        <taxon>Chlorobiia</taxon>
        <taxon>Chlorobiales</taxon>
        <taxon>Candidatus Thermochlorobacteriaceae</taxon>
        <taxon>Candidatus Thermochlorobacter</taxon>
    </lineage>
</organism>
<reference evidence="1 2" key="1">
    <citation type="journal article" date="2011" name="ISME J.">
        <title>Community ecology of hot spring cyanobacterial mats: predominant populations and their functional potential.</title>
        <authorList>
            <person name="Klatt C.G."/>
            <person name="Wood J.M."/>
            <person name="Rusch D.B."/>
            <person name="Bateson M.M."/>
            <person name="Hamamura N."/>
            <person name="Heidelberg J.F."/>
            <person name="Grossman A.R."/>
            <person name="Bhaya D."/>
            <person name="Cohan F.M."/>
            <person name="Kuhl M."/>
            <person name="Bryant D.A."/>
            <person name="Ward D.M."/>
        </authorList>
    </citation>
    <scope>NUCLEOTIDE SEQUENCE [LARGE SCALE GENOMIC DNA]</scope>
    <source>
        <strain evidence="1">OS</strain>
    </source>
</reference>
<dbReference type="EMBL" id="PHFL01000070">
    <property type="protein sequence ID" value="RFM23142.1"/>
    <property type="molecule type" value="Genomic_DNA"/>
</dbReference>
<evidence type="ECO:0000313" key="2">
    <source>
        <dbReference type="Proteomes" id="UP000266389"/>
    </source>
</evidence>
<name>A0A395LX29_9BACT</name>
<gene>
    <name evidence="1" type="ORF">D0433_12815</name>
</gene>
<comment type="caution">
    <text evidence="1">The sequence shown here is derived from an EMBL/GenBank/DDBJ whole genome shotgun (WGS) entry which is preliminary data.</text>
</comment>
<dbReference type="Proteomes" id="UP000266389">
    <property type="component" value="Unassembled WGS sequence"/>
</dbReference>
<dbReference type="AlphaFoldDB" id="A0A395LX29"/>
<accession>A0A395LX29</accession>